<keyword evidence="1" id="KW-0472">Membrane</keyword>
<organism evidence="2 3">
    <name type="scientific">Stemphylium lycopersici</name>
    <name type="common">Tomato gray leaf spot disease fungus</name>
    <name type="synonym">Thyrospora lycopersici</name>
    <dbReference type="NCBI Taxonomy" id="183478"/>
    <lineage>
        <taxon>Eukaryota</taxon>
        <taxon>Fungi</taxon>
        <taxon>Dikarya</taxon>
        <taxon>Ascomycota</taxon>
        <taxon>Pezizomycotina</taxon>
        <taxon>Dothideomycetes</taxon>
        <taxon>Pleosporomycetidae</taxon>
        <taxon>Pleosporales</taxon>
        <taxon>Pleosporineae</taxon>
        <taxon>Pleosporaceae</taxon>
        <taxon>Stemphylium</taxon>
    </lineage>
</organism>
<dbReference type="OrthoDB" id="4491390at2759"/>
<protein>
    <submittedName>
        <fullName evidence="2">Sequence-specific DNA binding RNA polymerase II transcription factor</fullName>
    </submittedName>
</protein>
<evidence type="ECO:0000313" key="3">
    <source>
        <dbReference type="Proteomes" id="UP000249619"/>
    </source>
</evidence>
<evidence type="ECO:0000313" key="2">
    <source>
        <dbReference type="EMBL" id="RAR03103.1"/>
    </source>
</evidence>
<dbReference type="Proteomes" id="UP000249619">
    <property type="component" value="Unassembled WGS sequence"/>
</dbReference>
<keyword evidence="3" id="KW-1185">Reference proteome</keyword>
<keyword evidence="1" id="KW-1133">Transmembrane helix</keyword>
<dbReference type="PANTHER" id="PTHR38111:SF2">
    <property type="entry name" value="FINGER DOMAIN PROTEIN, PUTATIVE (AFU_ORTHOLOGUE AFUA_1G01560)-RELATED"/>
    <property type="match status" value="1"/>
</dbReference>
<dbReference type="PANTHER" id="PTHR38111">
    <property type="entry name" value="ZN(2)-C6 FUNGAL-TYPE DOMAIN-CONTAINING PROTEIN-RELATED"/>
    <property type="match status" value="1"/>
</dbReference>
<keyword evidence="1" id="KW-0812">Transmembrane</keyword>
<dbReference type="InterPro" id="IPR053178">
    <property type="entry name" value="Osmoadaptation_assoc"/>
</dbReference>
<accession>A0A364MTH9</accession>
<name>A0A364MTH9_STELY</name>
<reference evidence="3" key="1">
    <citation type="submission" date="2018-05" db="EMBL/GenBank/DDBJ databases">
        <title>Draft genome sequence of Stemphylium lycopersici strain CIDEFI 213.</title>
        <authorList>
            <person name="Medina R."/>
            <person name="Franco M.E.E."/>
            <person name="Lucentini C.G."/>
            <person name="Saparrat M.C.N."/>
            <person name="Balatti P.A."/>
        </authorList>
    </citation>
    <scope>NUCLEOTIDE SEQUENCE [LARGE SCALE GENOMIC DNA]</scope>
    <source>
        <strain evidence="3">CIDEFI 213</strain>
    </source>
</reference>
<dbReference type="EMBL" id="QGDH01000192">
    <property type="protein sequence ID" value="RAR03103.1"/>
    <property type="molecule type" value="Genomic_DNA"/>
</dbReference>
<dbReference type="AlphaFoldDB" id="A0A364MTH9"/>
<evidence type="ECO:0000256" key="1">
    <source>
        <dbReference type="SAM" id="Phobius"/>
    </source>
</evidence>
<proteinExistence type="predicted"/>
<gene>
    <name evidence="2" type="ORF">DDE83_008354</name>
</gene>
<feature type="transmembrane region" description="Helical" evidence="1">
    <location>
        <begin position="231"/>
        <end position="250"/>
    </location>
</feature>
<sequence length="362" mass="41140">MPANSPVLEAAIDALSAAQLAVANRNYPLIHRSRSLYGTALSQMLRAIQDPVIALKDETLLSTYMLTLYEVFVGVTHGHGFFYHLQGLLHLVKQRGPGSFESRLSMQIFHAIRYNSLSVGYMMRKASMLDNPEWLTVTTRAAKVDPYVALLDICIGIPRLLERTDKVARPGSPQEDIDRLIEDSLQVAGRAFEWFSNFEKHGPRYDKVDVASMEGFLDICADRVFDPVFHFHYFGVGICYLIYWTAMLIMQGNTFKLLRQYRQLEPKDLMTWGRQLGGFADSICRSVPYNCRPMTGYTGKFGSLTPLMVARKYFEMRGATTEAAWCANVYMGARVPELYQEPIALNPMEEVKNTVKDNPRYI</sequence>
<dbReference type="Pfam" id="PF11951">
    <property type="entry name" value="Fungal_trans_2"/>
    <property type="match status" value="1"/>
</dbReference>
<dbReference type="STRING" id="183478.A0A364MTH9"/>
<dbReference type="InterPro" id="IPR021858">
    <property type="entry name" value="Fun_TF"/>
</dbReference>
<comment type="caution">
    <text evidence="2">The sequence shown here is derived from an EMBL/GenBank/DDBJ whole genome shotgun (WGS) entry which is preliminary data.</text>
</comment>